<organism evidence="2 3">
    <name type="scientific">Fusarium falciforme</name>
    <dbReference type="NCBI Taxonomy" id="195108"/>
    <lineage>
        <taxon>Eukaryota</taxon>
        <taxon>Fungi</taxon>
        <taxon>Dikarya</taxon>
        <taxon>Ascomycota</taxon>
        <taxon>Pezizomycotina</taxon>
        <taxon>Sordariomycetes</taxon>
        <taxon>Hypocreomycetidae</taxon>
        <taxon>Hypocreales</taxon>
        <taxon>Nectriaceae</taxon>
        <taxon>Fusarium</taxon>
        <taxon>Fusarium solani species complex</taxon>
    </lineage>
</organism>
<keyword evidence="3" id="KW-1185">Reference proteome</keyword>
<gene>
    <name evidence="2" type="ORF">NW755_003706</name>
</gene>
<dbReference type="EMBL" id="JAOQAV010000007">
    <property type="protein sequence ID" value="KAJ4192555.1"/>
    <property type="molecule type" value="Genomic_DNA"/>
</dbReference>
<reference evidence="2" key="1">
    <citation type="submission" date="2022-09" db="EMBL/GenBank/DDBJ databases">
        <title>Fusarium specimens isolated from Avocado Roots.</title>
        <authorList>
            <person name="Stajich J."/>
            <person name="Roper C."/>
            <person name="Heimlech-Rivalta G."/>
        </authorList>
    </citation>
    <scope>NUCLEOTIDE SEQUENCE</scope>
    <source>
        <strain evidence="2">A02</strain>
    </source>
</reference>
<protein>
    <submittedName>
        <fullName evidence="2">Uncharacterized protein</fullName>
    </submittedName>
</protein>
<feature type="region of interest" description="Disordered" evidence="1">
    <location>
        <begin position="1"/>
        <end position="22"/>
    </location>
</feature>
<evidence type="ECO:0000313" key="3">
    <source>
        <dbReference type="Proteomes" id="UP001152087"/>
    </source>
</evidence>
<accession>A0A9W8RD91</accession>
<comment type="caution">
    <text evidence="2">The sequence shown here is derived from an EMBL/GenBank/DDBJ whole genome shotgun (WGS) entry which is preliminary data.</text>
</comment>
<evidence type="ECO:0000256" key="1">
    <source>
        <dbReference type="SAM" id="MobiDB-lite"/>
    </source>
</evidence>
<dbReference type="AlphaFoldDB" id="A0A9W8RD91"/>
<dbReference type="Proteomes" id="UP001152087">
    <property type="component" value="Unassembled WGS sequence"/>
</dbReference>
<name>A0A9W8RD91_9HYPO</name>
<sequence>MGHDHDSPNRPQCHPRGSSLSSLGSLPWQLTCSIHPQGREGRGPFGTTMSLVINKRSASFEEALHSRTGISAAFTTKLFNKRARAKLNATTARDHWTRDAA</sequence>
<evidence type="ECO:0000313" key="2">
    <source>
        <dbReference type="EMBL" id="KAJ4192555.1"/>
    </source>
</evidence>
<proteinExistence type="predicted"/>